<dbReference type="AlphaFoldDB" id="A0A1I1W4V5"/>
<keyword evidence="1" id="KW-0812">Transmembrane</keyword>
<feature type="domain" description="DUF4328" evidence="2">
    <location>
        <begin position="94"/>
        <end position="256"/>
    </location>
</feature>
<keyword evidence="4" id="KW-1185">Reference proteome</keyword>
<dbReference type="Proteomes" id="UP000198716">
    <property type="component" value="Unassembled WGS sequence"/>
</dbReference>
<feature type="transmembrane region" description="Helical" evidence="1">
    <location>
        <begin position="138"/>
        <end position="157"/>
    </location>
</feature>
<evidence type="ECO:0000313" key="3">
    <source>
        <dbReference type="EMBL" id="SFD88363.1"/>
    </source>
</evidence>
<keyword evidence="1" id="KW-0472">Membrane</keyword>
<feature type="transmembrane region" description="Helical" evidence="1">
    <location>
        <begin position="230"/>
        <end position="252"/>
    </location>
</feature>
<feature type="transmembrane region" description="Helical" evidence="1">
    <location>
        <begin position="96"/>
        <end position="118"/>
    </location>
</feature>
<evidence type="ECO:0000259" key="2">
    <source>
        <dbReference type="Pfam" id="PF14219"/>
    </source>
</evidence>
<evidence type="ECO:0000256" key="1">
    <source>
        <dbReference type="SAM" id="Phobius"/>
    </source>
</evidence>
<reference evidence="4" key="1">
    <citation type="submission" date="2016-10" db="EMBL/GenBank/DDBJ databases">
        <authorList>
            <person name="Varghese N."/>
            <person name="Submissions S."/>
        </authorList>
    </citation>
    <scope>NUCLEOTIDE SEQUENCE [LARGE SCALE GENOMIC DNA]</scope>
    <source>
        <strain evidence="4">DSM 45004</strain>
    </source>
</reference>
<gene>
    <name evidence="3" type="ORF">SAMN04487819_104353</name>
</gene>
<sequence length="279" mass="31171">MCGGRALPAERLRDLGAVPPAEPGIAGAAPPIDTRRALRPTRGLGIATIVLLLCFAVFQALYFLVQLRLFVVYSEAMEQSRSYWNMEFLPMEGLELVVGVLSALVLLPAMVLFLVWLFRVRGNAEVLDPGVHRRRKPWLILGWIVPVVNFWFPKQILTDIWRASRPGHERGGMESSADYKGGLLWAWWLFFLAMFCTDRHARVITYAHIGSNGNPLDLTGREALAFYQDLALAGFLVAPLQVSAAILAVLVVRRITNWQHELREGRRGQSDSAGALTPR</sequence>
<name>A0A1I1W4V5_9ACTN</name>
<protein>
    <recommendedName>
        <fullName evidence="2">DUF4328 domain-containing protein</fullName>
    </recommendedName>
</protein>
<organism evidence="3 4">
    <name type="scientific">Actinopolyspora alba</name>
    <dbReference type="NCBI Taxonomy" id="673379"/>
    <lineage>
        <taxon>Bacteria</taxon>
        <taxon>Bacillati</taxon>
        <taxon>Actinomycetota</taxon>
        <taxon>Actinomycetes</taxon>
        <taxon>Actinopolysporales</taxon>
        <taxon>Actinopolysporaceae</taxon>
        <taxon>Actinopolyspora</taxon>
        <taxon>Actinopolyspora alba group</taxon>
    </lineage>
</organism>
<accession>A0A1I1W4V5</accession>
<dbReference type="EMBL" id="FOMZ01000004">
    <property type="protein sequence ID" value="SFD88363.1"/>
    <property type="molecule type" value="Genomic_DNA"/>
</dbReference>
<keyword evidence="1" id="KW-1133">Transmembrane helix</keyword>
<proteinExistence type="predicted"/>
<evidence type="ECO:0000313" key="4">
    <source>
        <dbReference type="Proteomes" id="UP000198716"/>
    </source>
</evidence>
<dbReference type="InterPro" id="IPR025565">
    <property type="entry name" value="DUF4328"/>
</dbReference>
<dbReference type="Pfam" id="PF14219">
    <property type="entry name" value="DUF4328"/>
    <property type="match status" value="1"/>
</dbReference>
<feature type="transmembrane region" description="Helical" evidence="1">
    <location>
        <begin position="44"/>
        <end position="65"/>
    </location>
</feature>